<dbReference type="GO" id="GO:0010181">
    <property type="term" value="F:FMN binding"/>
    <property type="evidence" value="ECO:0007669"/>
    <property type="project" value="InterPro"/>
</dbReference>
<evidence type="ECO:0000313" key="2">
    <source>
        <dbReference type="EMBL" id="KAF5353730.1"/>
    </source>
</evidence>
<feature type="domain" description="NADH:flavin oxidoreductase/NADH oxidase N-terminal" evidence="1">
    <location>
        <begin position="4"/>
        <end position="86"/>
    </location>
</feature>
<dbReference type="PANTHER" id="PTHR22893:SF91">
    <property type="entry name" value="NADPH DEHYDROGENASE 2-RELATED"/>
    <property type="match status" value="1"/>
</dbReference>
<dbReference type="PANTHER" id="PTHR22893">
    <property type="entry name" value="NADH OXIDOREDUCTASE-RELATED"/>
    <property type="match status" value="1"/>
</dbReference>
<proteinExistence type="predicted"/>
<dbReference type="Pfam" id="PF00724">
    <property type="entry name" value="Oxidored_FMN"/>
    <property type="match status" value="1"/>
</dbReference>
<dbReference type="Gene3D" id="3.20.20.70">
    <property type="entry name" value="Aldolase class I"/>
    <property type="match status" value="1"/>
</dbReference>
<evidence type="ECO:0000313" key="3">
    <source>
        <dbReference type="Proteomes" id="UP000559256"/>
    </source>
</evidence>
<dbReference type="InterPro" id="IPR001155">
    <property type="entry name" value="OxRdtase_FMN_N"/>
</dbReference>
<keyword evidence="3" id="KW-1185">Reference proteome</keyword>
<dbReference type="GO" id="GO:0003959">
    <property type="term" value="F:NADPH dehydrogenase activity"/>
    <property type="evidence" value="ECO:0007669"/>
    <property type="project" value="TreeGrafter"/>
</dbReference>
<gene>
    <name evidence="2" type="ORF">D9758_008671</name>
</gene>
<evidence type="ECO:0000259" key="1">
    <source>
        <dbReference type="Pfam" id="PF00724"/>
    </source>
</evidence>
<dbReference type="Proteomes" id="UP000559256">
    <property type="component" value="Unassembled WGS sequence"/>
</dbReference>
<dbReference type="InterPro" id="IPR013785">
    <property type="entry name" value="Aldolase_TIM"/>
</dbReference>
<organism evidence="2 3">
    <name type="scientific">Tetrapyrgos nigripes</name>
    <dbReference type="NCBI Taxonomy" id="182062"/>
    <lineage>
        <taxon>Eukaryota</taxon>
        <taxon>Fungi</taxon>
        <taxon>Dikarya</taxon>
        <taxon>Basidiomycota</taxon>
        <taxon>Agaricomycotina</taxon>
        <taxon>Agaricomycetes</taxon>
        <taxon>Agaricomycetidae</taxon>
        <taxon>Agaricales</taxon>
        <taxon>Marasmiineae</taxon>
        <taxon>Marasmiaceae</taxon>
        <taxon>Tetrapyrgos</taxon>
    </lineage>
</organism>
<sequence>MSSKLFHPIKLGDVALQYRVALAPLSRFRANEKHIPLPTVKEMYAQRASTPGTLLISEATLIHGRAGGYAYAPGIWSDEQIAEWKERYPSLRKATRFVSLPSPSFMDY</sequence>
<name>A0A8H5D586_9AGAR</name>
<dbReference type="AlphaFoldDB" id="A0A8H5D586"/>
<dbReference type="SUPFAM" id="SSF51395">
    <property type="entry name" value="FMN-linked oxidoreductases"/>
    <property type="match status" value="1"/>
</dbReference>
<dbReference type="OrthoDB" id="276546at2759"/>
<reference evidence="2 3" key="1">
    <citation type="journal article" date="2020" name="ISME J.">
        <title>Uncovering the hidden diversity of litter-decomposition mechanisms in mushroom-forming fungi.</title>
        <authorList>
            <person name="Floudas D."/>
            <person name="Bentzer J."/>
            <person name="Ahren D."/>
            <person name="Johansson T."/>
            <person name="Persson P."/>
            <person name="Tunlid A."/>
        </authorList>
    </citation>
    <scope>NUCLEOTIDE SEQUENCE [LARGE SCALE GENOMIC DNA]</scope>
    <source>
        <strain evidence="2 3">CBS 291.85</strain>
    </source>
</reference>
<accession>A0A8H5D586</accession>
<dbReference type="InterPro" id="IPR045247">
    <property type="entry name" value="Oye-like"/>
</dbReference>
<dbReference type="EMBL" id="JAACJM010000062">
    <property type="protein sequence ID" value="KAF5353730.1"/>
    <property type="molecule type" value="Genomic_DNA"/>
</dbReference>
<comment type="caution">
    <text evidence="2">The sequence shown here is derived from an EMBL/GenBank/DDBJ whole genome shotgun (WGS) entry which is preliminary data.</text>
</comment>
<protein>
    <recommendedName>
        <fullName evidence="1">NADH:flavin oxidoreductase/NADH oxidase N-terminal domain-containing protein</fullName>
    </recommendedName>
</protein>